<dbReference type="EMBL" id="JYDP01000232">
    <property type="protein sequence ID" value="KRZ02372.1"/>
    <property type="molecule type" value="Genomic_DNA"/>
</dbReference>
<evidence type="ECO:0000313" key="2">
    <source>
        <dbReference type="Proteomes" id="UP000055024"/>
    </source>
</evidence>
<comment type="caution">
    <text evidence="1">The sequence shown here is derived from an EMBL/GenBank/DDBJ whole genome shotgun (WGS) entry which is preliminary data.</text>
</comment>
<proteinExistence type="predicted"/>
<name>A0A0V1GX74_9BILA</name>
<dbReference type="Proteomes" id="UP000055024">
    <property type="component" value="Unassembled WGS sequence"/>
</dbReference>
<accession>A0A0V1GX74</accession>
<reference evidence="1 2" key="1">
    <citation type="submission" date="2015-01" db="EMBL/GenBank/DDBJ databases">
        <title>Evolution of Trichinella species and genotypes.</title>
        <authorList>
            <person name="Korhonen P.K."/>
            <person name="Edoardo P."/>
            <person name="Giuseppe L.R."/>
            <person name="Gasser R.B."/>
        </authorList>
    </citation>
    <scope>NUCLEOTIDE SEQUENCE [LARGE SCALE GENOMIC DNA]</scope>
    <source>
        <strain evidence="1">ISS1029</strain>
    </source>
</reference>
<protein>
    <submittedName>
        <fullName evidence="1">Uncharacterized protein</fullName>
    </submittedName>
</protein>
<organism evidence="1 2">
    <name type="scientific">Trichinella zimbabwensis</name>
    <dbReference type="NCBI Taxonomy" id="268475"/>
    <lineage>
        <taxon>Eukaryota</taxon>
        <taxon>Metazoa</taxon>
        <taxon>Ecdysozoa</taxon>
        <taxon>Nematoda</taxon>
        <taxon>Enoplea</taxon>
        <taxon>Dorylaimia</taxon>
        <taxon>Trichinellida</taxon>
        <taxon>Trichinellidae</taxon>
        <taxon>Trichinella</taxon>
    </lineage>
</organism>
<sequence>MTSHTITFTIFGSKADFQVRQPAIRSGACESGGIFYPGQAAVQSDCQMVYQGPVSIWHDGEGTTFYHSNQTRKLSLPIRYPDVASQELLTSLSIDYRQIHLL</sequence>
<gene>
    <name evidence="1" type="ORF">T11_11642</name>
</gene>
<keyword evidence="2" id="KW-1185">Reference proteome</keyword>
<evidence type="ECO:0000313" key="1">
    <source>
        <dbReference type="EMBL" id="KRZ02372.1"/>
    </source>
</evidence>
<dbReference type="AlphaFoldDB" id="A0A0V1GX74"/>